<dbReference type="InterPro" id="IPR027806">
    <property type="entry name" value="HARBI1_dom"/>
</dbReference>
<proteinExistence type="predicted"/>
<dbReference type="Proteomes" id="UP000246991">
    <property type="component" value="Unassembled WGS sequence"/>
</dbReference>
<dbReference type="OrthoDB" id="5289248at2759"/>
<gene>
    <name evidence="4" type="ORF">C7212DRAFT_359335</name>
</gene>
<evidence type="ECO:0000313" key="5">
    <source>
        <dbReference type="Proteomes" id="UP000246991"/>
    </source>
</evidence>
<dbReference type="STRING" id="42249.A0A317SLL3"/>
<comment type="caution">
    <text evidence="4">The sequence shown here is derived from an EMBL/GenBank/DDBJ whole genome shotgun (WGS) entry which is preliminary data.</text>
</comment>
<comment type="cofactor">
    <cofactor evidence="1">
        <name>a divalent metal cation</name>
        <dbReference type="ChEBI" id="CHEBI:60240"/>
    </cofactor>
</comment>
<dbReference type="GO" id="GO:0046872">
    <property type="term" value="F:metal ion binding"/>
    <property type="evidence" value="ECO:0007669"/>
    <property type="project" value="UniProtKB-KW"/>
</dbReference>
<feature type="domain" description="DDE Tnp4" evidence="3">
    <location>
        <begin position="79"/>
        <end position="189"/>
    </location>
</feature>
<evidence type="ECO:0000256" key="2">
    <source>
        <dbReference type="ARBA" id="ARBA00022723"/>
    </source>
</evidence>
<organism evidence="4 5">
    <name type="scientific">Tuber magnatum</name>
    <name type="common">white Piedmont truffle</name>
    <dbReference type="NCBI Taxonomy" id="42249"/>
    <lineage>
        <taxon>Eukaryota</taxon>
        <taxon>Fungi</taxon>
        <taxon>Dikarya</taxon>
        <taxon>Ascomycota</taxon>
        <taxon>Pezizomycotina</taxon>
        <taxon>Pezizomycetes</taxon>
        <taxon>Pezizales</taxon>
        <taxon>Tuberaceae</taxon>
        <taxon>Tuber</taxon>
    </lineage>
</organism>
<name>A0A317SLL3_9PEZI</name>
<protein>
    <recommendedName>
        <fullName evidence="3">DDE Tnp4 domain-containing protein</fullName>
    </recommendedName>
</protein>
<accession>A0A317SLL3</accession>
<keyword evidence="2" id="KW-0479">Metal-binding</keyword>
<dbReference type="EMBL" id="PYWC01000068">
    <property type="protein sequence ID" value="PWW74081.1"/>
    <property type="molecule type" value="Genomic_DNA"/>
</dbReference>
<dbReference type="Pfam" id="PF13359">
    <property type="entry name" value="DDE_Tnp_4"/>
    <property type="match status" value="1"/>
</dbReference>
<reference evidence="4 5" key="1">
    <citation type="submission" date="2018-03" db="EMBL/GenBank/DDBJ databases">
        <title>Genomes of Pezizomycetes fungi and the evolution of truffles.</title>
        <authorList>
            <person name="Murat C."/>
            <person name="Payen T."/>
            <person name="Noel B."/>
            <person name="Kuo A."/>
            <person name="Martin F.M."/>
        </authorList>
    </citation>
    <scope>NUCLEOTIDE SEQUENCE [LARGE SCALE GENOMIC DNA]</scope>
    <source>
        <strain evidence="4">091103-1</strain>
    </source>
</reference>
<keyword evidence="5" id="KW-1185">Reference proteome</keyword>
<dbReference type="AlphaFoldDB" id="A0A317SLL3"/>
<evidence type="ECO:0000259" key="3">
    <source>
        <dbReference type="Pfam" id="PF13359"/>
    </source>
</evidence>
<evidence type="ECO:0000313" key="4">
    <source>
        <dbReference type="EMBL" id="PWW74081.1"/>
    </source>
</evidence>
<evidence type="ECO:0000256" key="1">
    <source>
        <dbReference type="ARBA" id="ARBA00001968"/>
    </source>
</evidence>
<sequence length="241" mass="27764">MLRLPTSWGGSLFFYYSVTYTISQAVNWILAHVYSNWDFLLHDFSSPLASEHLSSVRLKLFAGKIHEKGALLTACWEFIDCTIREICRPTKWQRECCNGYRHMHAVKYSAVKAPDGLIDHLWGPFEESGLLSKCNEFASSYYLFGDPTYPVSSVLLSSFDNSTLTKEEKIFNKRMSSCREAVEWGFRIYHSPIGLQYRVATILTNIHVCLYGCETYFYFNCCPPSLENYLKKPDVNSTTKD</sequence>